<dbReference type="InterPro" id="IPR033985">
    <property type="entry name" value="SusD-like_N"/>
</dbReference>
<evidence type="ECO:0000256" key="5">
    <source>
        <dbReference type="ARBA" id="ARBA00023237"/>
    </source>
</evidence>
<keyword evidence="3" id="KW-0732">Signal</keyword>
<sequence length="455" mass="50014">MKNKIIFAAMAIGLTVFSSCEKQLDVNPVASLSPEVVGPAEAPKLLNGVYDALQVGSNTSYYYLSYATEDLSADNLVYRATFFQHGEVDNNAILTNNVLVSRYFTGPYAIIQKANDLLDILKSGSIPEATAKPLLTQAYFLRAYAYYRLVTIFGAVPVVFNRDVVKVPRKSQDEVYAQIIADLQASISAGTDFSDAKFASIQASKALLARVYLIRKNYPLAKQYADEVINSGKFQITSNYASIFTTPYVSTEHIFKLNFTATEGQQSLDFFLQHPTMPGGGRAELPVDQSLVNAYEAGDTRKAASIQQIVAPTANPGWYSKKYQDPSGNGALPFSILRISEMYLISGEAQLLISNNNTDATALSRINAVRTNRGLGALTTADQQAFLRERRVELAFEGTRWMDMKRTPSATNPSKSMATVFLEAKGRSINDELYPIPQDAITTNDLLLPNNPGYN</sequence>
<evidence type="ECO:0000256" key="3">
    <source>
        <dbReference type="ARBA" id="ARBA00022729"/>
    </source>
</evidence>
<comment type="similarity">
    <text evidence="2">Belongs to the SusD family.</text>
</comment>
<keyword evidence="5" id="KW-0998">Cell outer membrane</keyword>
<dbReference type="PROSITE" id="PS51257">
    <property type="entry name" value="PROKAR_LIPOPROTEIN"/>
    <property type="match status" value="1"/>
</dbReference>
<protein>
    <submittedName>
        <fullName evidence="8">RagB/SusD family nutrient uptake outer membrane protein</fullName>
    </submittedName>
</protein>
<keyword evidence="9" id="KW-1185">Reference proteome</keyword>
<dbReference type="EMBL" id="BAABAK010000015">
    <property type="protein sequence ID" value="GAA3974784.1"/>
    <property type="molecule type" value="Genomic_DNA"/>
</dbReference>
<dbReference type="InterPro" id="IPR012944">
    <property type="entry name" value="SusD_RagB_dom"/>
</dbReference>
<comment type="caution">
    <text evidence="8">The sequence shown here is derived from an EMBL/GenBank/DDBJ whole genome shotgun (WGS) entry which is preliminary data.</text>
</comment>
<dbReference type="Pfam" id="PF14322">
    <property type="entry name" value="SusD-like_3"/>
    <property type="match status" value="1"/>
</dbReference>
<dbReference type="RefSeq" id="WP_344768194.1">
    <property type="nucleotide sequence ID" value="NZ_BAABAK010000015.1"/>
</dbReference>
<feature type="domain" description="SusD-like N-terminal" evidence="7">
    <location>
        <begin position="24"/>
        <end position="213"/>
    </location>
</feature>
<dbReference type="CDD" id="cd08977">
    <property type="entry name" value="SusD"/>
    <property type="match status" value="1"/>
</dbReference>
<dbReference type="InterPro" id="IPR011990">
    <property type="entry name" value="TPR-like_helical_dom_sf"/>
</dbReference>
<feature type="domain" description="RagB/SusD" evidence="6">
    <location>
        <begin position="313"/>
        <end position="454"/>
    </location>
</feature>
<dbReference type="Pfam" id="PF07980">
    <property type="entry name" value="SusD_RagB"/>
    <property type="match status" value="1"/>
</dbReference>
<proteinExistence type="inferred from homology"/>
<keyword evidence="4" id="KW-0472">Membrane</keyword>
<evidence type="ECO:0000313" key="8">
    <source>
        <dbReference type="EMBL" id="GAA3974784.1"/>
    </source>
</evidence>
<evidence type="ECO:0000256" key="2">
    <source>
        <dbReference type="ARBA" id="ARBA00006275"/>
    </source>
</evidence>
<comment type="subcellular location">
    <subcellularLocation>
        <location evidence="1">Cell outer membrane</location>
    </subcellularLocation>
</comment>
<evidence type="ECO:0000256" key="4">
    <source>
        <dbReference type="ARBA" id="ARBA00023136"/>
    </source>
</evidence>
<dbReference type="Gene3D" id="1.25.40.390">
    <property type="match status" value="1"/>
</dbReference>
<organism evidence="8 9">
    <name type="scientific">Pedobacter ginsengiterrae</name>
    <dbReference type="NCBI Taxonomy" id="871696"/>
    <lineage>
        <taxon>Bacteria</taxon>
        <taxon>Pseudomonadati</taxon>
        <taxon>Bacteroidota</taxon>
        <taxon>Sphingobacteriia</taxon>
        <taxon>Sphingobacteriales</taxon>
        <taxon>Sphingobacteriaceae</taxon>
        <taxon>Pedobacter</taxon>
    </lineage>
</organism>
<evidence type="ECO:0000259" key="7">
    <source>
        <dbReference type="Pfam" id="PF14322"/>
    </source>
</evidence>
<accession>A0ABP7Q1J8</accession>
<evidence type="ECO:0000259" key="6">
    <source>
        <dbReference type="Pfam" id="PF07980"/>
    </source>
</evidence>
<evidence type="ECO:0000313" key="9">
    <source>
        <dbReference type="Proteomes" id="UP001501081"/>
    </source>
</evidence>
<name>A0ABP7Q1J8_9SPHI</name>
<dbReference type="SUPFAM" id="SSF48452">
    <property type="entry name" value="TPR-like"/>
    <property type="match status" value="1"/>
</dbReference>
<dbReference type="Proteomes" id="UP001501081">
    <property type="component" value="Unassembled WGS sequence"/>
</dbReference>
<evidence type="ECO:0000256" key="1">
    <source>
        <dbReference type="ARBA" id="ARBA00004442"/>
    </source>
</evidence>
<gene>
    <name evidence="8" type="ORF">GCM10022246_29000</name>
</gene>
<reference evidence="9" key="1">
    <citation type="journal article" date="2019" name="Int. J. Syst. Evol. Microbiol.">
        <title>The Global Catalogue of Microorganisms (GCM) 10K type strain sequencing project: providing services to taxonomists for standard genome sequencing and annotation.</title>
        <authorList>
            <consortium name="The Broad Institute Genomics Platform"/>
            <consortium name="The Broad Institute Genome Sequencing Center for Infectious Disease"/>
            <person name="Wu L."/>
            <person name="Ma J."/>
        </authorList>
    </citation>
    <scope>NUCLEOTIDE SEQUENCE [LARGE SCALE GENOMIC DNA]</scope>
    <source>
        <strain evidence="9">JCM 17338</strain>
    </source>
</reference>